<keyword evidence="3" id="KW-1003">Cell membrane</keyword>
<dbReference type="GO" id="GO:0005886">
    <property type="term" value="C:plasma membrane"/>
    <property type="evidence" value="ECO:0007669"/>
    <property type="project" value="UniProtKB-SubCell"/>
</dbReference>
<feature type="transmembrane region" description="Helical" evidence="9">
    <location>
        <begin position="169"/>
        <end position="195"/>
    </location>
</feature>
<evidence type="ECO:0000256" key="9">
    <source>
        <dbReference type="SAM" id="Phobius"/>
    </source>
</evidence>
<dbReference type="EMBL" id="VFOW01000001">
    <property type="protein sequence ID" value="TQL76346.1"/>
    <property type="molecule type" value="Genomic_DNA"/>
</dbReference>
<evidence type="ECO:0000256" key="5">
    <source>
        <dbReference type="ARBA" id="ARBA00022692"/>
    </source>
</evidence>
<organism evidence="10 11">
    <name type="scientific">Stackebrandtia endophytica</name>
    <dbReference type="NCBI Taxonomy" id="1496996"/>
    <lineage>
        <taxon>Bacteria</taxon>
        <taxon>Bacillati</taxon>
        <taxon>Actinomycetota</taxon>
        <taxon>Actinomycetes</taxon>
        <taxon>Glycomycetales</taxon>
        <taxon>Glycomycetaceae</taxon>
        <taxon>Stackebrandtia</taxon>
    </lineage>
</organism>
<comment type="caution">
    <text evidence="10">The sequence shown here is derived from an EMBL/GenBank/DDBJ whole genome shotgun (WGS) entry which is preliminary data.</text>
</comment>
<feature type="transmembrane region" description="Helical" evidence="9">
    <location>
        <begin position="304"/>
        <end position="323"/>
    </location>
</feature>
<dbReference type="InParanoid" id="A0A543AUT2"/>
<gene>
    <name evidence="10" type="ORF">FB566_1873</name>
</gene>
<dbReference type="AlphaFoldDB" id="A0A543AUT2"/>
<keyword evidence="11" id="KW-1185">Reference proteome</keyword>
<feature type="transmembrane region" description="Helical" evidence="9">
    <location>
        <begin position="77"/>
        <end position="97"/>
    </location>
</feature>
<evidence type="ECO:0000256" key="3">
    <source>
        <dbReference type="ARBA" id="ARBA00022475"/>
    </source>
</evidence>
<dbReference type="PANTHER" id="PTHR32196:SF71">
    <property type="entry name" value="AUTOINDUCER 2 IMPORT SYSTEM PERMEASE PROTEIN LSRD"/>
    <property type="match status" value="1"/>
</dbReference>
<keyword evidence="7 9" id="KW-0472">Membrane</keyword>
<name>A0A543AUT2_9ACTN</name>
<evidence type="ECO:0000256" key="1">
    <source>
        <dbReference type="ARBA" id="ARBA00004651"/>
    </source>
</evidence>
<keyword evidence="4" id="KW-0997">Cell inner membrane</keyword>
<dbReference type="InterPro" id="IPR001851">
    <property type="entry name" value="ABC_transp_permease"/>
</dbReference>
<evidence type="ECO:0000256" key="4">
    <source>
        <dbReference type="ARBA" id="ARBA00022519"/>
    </source>
</evidence>
<keyword evidence="6 9" id="KW-1133">Transmembrane helix</keyword>
<evidence type="ECO:0000256" key="6">
    <source>
        <dbReference type="ARBA" id="ARBA00022989"/>
    </source>
</evidence>
<feature type="transmembrane region" description="Helical" evidence="9">
    <location>
        <begin position="128"/>
        <end position="148"/>
    </location>
</feature>
<sequence length="345" mass="35337">MTGGNGIAARLRTITERVLSGSATVFVLLGLILVVISVLNPKFLEPGSLMLFIKKAAPLVLLAIGQYFVIVSGEFDLSVGSLVGAQVVIAALLINGVESATVPVILGMFVGGALIGLVNGLVTTLLKVPSIIATLGMMLVLYGAIRWLTGGAPTGALSESFRVAGRQGIDGVPVIGQIPWALLIMVALGIGAGFLMRSSWGRTLVAVGDNERAATFAGARAWWVKTSAFILSGLLATAAGILLGGYAGVTAQVGQGLEFTAITAVVLGGVVLGGGRGWVVAAMAGALTVEALFRLFTQLNLPSTIRPTAQGLIIIAAVAYAAVDRARRQRTPTTIGTPRHSDVAS</sequence>
<feature type="transmembrane region" description="Helical" evidence="9">
    <location>
        <begin position="261"/>
        <end position="284"/>
    </location>
</feature>
<dbReference type="CDD" id="cd06579">
    <property type="entry name" value="TM_PBP1_transp_AraH_like"/>
    <property type="match status" value="1"/>
</dbReference>
<evidence type="ECO:0000256" key="7">
    <source>
        <dbReference type="ARBA" id="ARBA00023136"/>
    </source>
</evidence>
<dbReference type="OrthoDB" id="6844941at2"/>
<feature type="transmembrane region" description="Helical" evidence="9">
    <location>
        <begin position="18"/>
        <end position="39"/>
    </location>
</feature>
<reference evidence="10 11" key="1">
    <citation type="submission" date="2019-06" db="EMBL/GenBank/DDBJ databases">
        <title>Sequencing the genomes of 1000 actinobacteria strains.</title>
        <authorList>
            <person name="Klenk H.-P."/>
        </authorList>
    </citation>
    <scope>NUCLEOTIDE SEQUENCE [LARGE SCALE GENOMIC DNA]</scope>
    <source>
        <strain evidence="10 11">DSM 45928</strain>
    </source>
</reference>
<evidence type="ECO:0000256" key="8">
    <source>
        <dbReference type="ARBA" id="ARBA00039381"/>
    </source>
</evidence>
<protein>
    <recommendedName>
        <fullName evidence="8">Autoinducer 2 import system permease protein LsrD</fullName>
    </recommendedName>
</protein>
<evidence type="ECO:0000313" key="10">
    <source>
        <dbReference type="EMBL" id="TQL76346.1"/>
    </source>
</evidence>
<dbReference type="PANTHER" id="PTHR32196">
    <property type="entry name" value="ABC TRANSPORTER PERMEASE PROTEIN YPHD-RELATED-RELATED"/>
    <property type="match status" value="1"/>
</dbReference>
<proteinExistence type="predicted"/>
<accession>A0A543AUT2</accession>
<dbReference type="RefSeq" id="WP_142037633.1">
    <property type="nucleotide sequence ID" value="NZ_JBHTGS010000001.1"/>
</dbReference>
<dbReference type="GO" id="GO:0022857">
    <property type="term" value="F:transmembrane transporter activity"/>
    <property type="evidence" value="ECO:0007669"/>
    <property type="project" value="InterPro"/>
</dbReference>
<evidence type="ECO:0000313" key="11">
    <source>
        <dbReference type="Proteomes" id="UP000317043"/>
    </source>
</evidence>
<feature type="transmembrane region" description="Helical" evidence="9">
    <location>
        <begin position="51"/>
        <end position="71"/>
    </location>
</feature>
<comment type="subcellular location">
    <subcellularLocation>
        <location evidence="1">Cell membrane</location>
        <topology evidence="1">Multi-pass membrane protein</topology>
    </subcellularLocation>
</comment>
<dbReference type="Pfam" id="PF02653">
    <property type="entry name" value="BPD_transp_2"/>
    <property type="match status" value="1"/>
</dbReference>
<keyword evidence="5 9" id="KW-0812">Transmembrane</keyword>
<keyword evidence="2" id="KW-0813">Transport</keyword>
<feature type="transmembrane region" description="Helical" evidence="9">
    <location>
        <begin position="228"/>
        <end position="249"/>
    </location>
</feature>
<feature type="transmembrane region" description="Helical" evidence="9">
    <location>
        <begin position="104"/>
        <end position="122"/>
    </location>
</feature>
<dbReference type="Proteomes" id="UP000317043">
    <property type="component" value="Unassembled WGS sequence"/>
</dbReference>
<evidence type="ECO:0000256" key="2">
    <source>
        <dbReference type="ARBA" id="ARBA00022448"/>
    </source>
</evidence>